<dbReference type="InterPro" id="IPR012543">
    <property type="entry name" value="DUF1694"/>
</dbReference>
<dbReference type="InterPro" id="IPR029064">
    <property type="entry name" value="Ribosomal_eL30-like_sf"/>
</dbReference>
<gene>
    <name evidence="1" type="ORF">C7957_11642</name>
</gene>
<accession>A0A4R6RXG1</accession>
<comment type="caution">
    <text evidence="1">The sequence shown here is derived from an EMBL/GenBank/DDBJ whole genome shotgun (WGS) entry which is preliminary data.</text>
</comment>
<dbReference type="RefSeq" id="WP_133530654.1">
    <property type="nucleotide sequence ID" value="NZ_SNXX01000016.1"/>
</dbReference>
<protein>
    <submittedName>
        <fullName evidence="1">Uncharacterized protein YueI</fullName>
    </submittedName>
</protein>
<dbReference type="SUPFAM" id="SSF160515">
    <property type="entry name" value="YueI-like"/>
    <property type="match status" value="1"/>
</dbReference>
<organism evidence="1 2">
    <name type="scientific">Halanaerobium saccharolyticum</name>
    <dbReference type="NCBI Taxonomy" id="43595"/>
    <lineage>
        <taxon>Bacteria</taxon>
        <taxon>Bacillati</taxon>
        <taxon>Bacillota</taxon>
        <taxon>Clostridia</taxon>
        <taxon>Halanaerobiales</taxon>
        <taxon>Halanaerobiaceae</taxon>
        <taxon>Halanaerobium</taxon>
    </lineage>
</organism>
<dbReference type="Pfam" id="PF07997">
    <property type="entry name" value="DUF1694"/>
    <property type="match status" value="1"/>
</dbReference>
<dbReference type="EMBL" id="SNXX01000016">
    <property type="protein sequence ID" value="TDP91759.1"/>
    <property type="molecule type" value="Genomic_DNA"/>
</dbReference>
<proteinExistence type="predicted"/>
<reference evidence="1 2" key="1">
    <citation type="submission" date="2019-03" db="EMBL/GenBank/DDBJ databases">
        <title>Subsurface microbial communities from deep shales in Ohio and West Virginia, USA.</title>
        <authorList>
            <person name="Wrighton K."/>
        </authorList>
    </citation>
    <scope>NUCLEOTIDE SEQUENCE [LARGE SCALE GENOMIC DNA]</scope>
    <source>
        <strain evidence="1 2">MSL 7</strain>
    </source>
</reference>
<name>A0A4R6RXG1_9FIRM</name>
<dbReference type="AlphaFoldDB" id="A0A4R6RXG1"/>
<sequence length="187" mass="21200">MQNNNQESKLEKTAREGAFGSAEIKKGEKNRFLGEFEERVIAYLTEEQIKETALYPEVKEALQSQEADKLIIRGDIDKKYISDYIDWAREAGISFNRKNSPEFRGNVALAVAGKDAVSQQFGRIPERQEKLQKKGLSDNIIRNAGSLLCSDCWKELMDKAPEEKINYKKAGIFDKLTGTECIGCQKK</sequence>
<evidence type="ECO:0000313" key="2">
    <source>
        <dbReference type="Proteomes" id="UP000295176"/>
    </source>
</evidence>
<dbReference type="Gene3D" id="3.30.1330.30">
    <property type="match status" value="1"/>
</dbReference>
<dbReference type="Proteomes" id="UP000295176">
    <property type="component" value="Unassembled WGS sequence"/>
</dbReference>
<evidence type="ECO:0000313" key="1">
    <source>
        <dbReference type="EMBL" id="TDP91759.1"/>
    </source>
</evidence>